<dbReference type="Pfam" id="PF06695">
    <property type="entry name" value="Sm_multidrug_ex"/>
    <property type="match status" value="1"/>
</dbReference>
<dbReference type="AlphaFoldDB" id="A0A235BRI7"/>
<reference evidence="2 3" key="1">
    <citation type="submission" date="2017-07" db="EMBL/GenBank/DDBJ databases">
        <title>Recovery of genomes from metagenomes via a dereplication, aggregation, and scoring strategy.</title>
        <authorList>
            <person name="Sieber C.M."/>
            <person name="Probst A.J."/>
            <person name="Sharrar A."/>
            <person name="Thomas B.C."/>
            <person name="Hess M."/>
            <person name="Tringe S.G."/>
            <person name="Banfield J.F."/>
        </authorList>
    </citation>
    <scope>NUCLEOTIDE SEQUENCE [LARGE SCALE GENOMIC DNA]</scope>
    <source>
        <strain evidence="2">JGI_Cruoil_03_44_89</strain>
    </source>
</reference>
<comment type="caution">
    <text evidence="2">The sequence shown here is derived from an EMBL/GenBank/DDBJ whole genome shotgun (WGS) entry which is preliminary data.</text>
</comment>
<accession>A0A235BRI7</accession>
<dbReference type="Proteomes" id="UP000215215">
    <property type="component" value="Unassembled WGS sequence"/>
</dbReference>
<evidence type="ECO:0000313" key="2">
    <source>
        <dbReference type="EMBL" id="OYD15100.1"/>
    </source>
</evidence>
<feature type="transmembrane region" description="Helical" evidence="1">
    <location>
        <begin position="132"/>
        <end position="151"/>
    </location>
</feature>
<keyword evidence="1" id="KW-1133">Transmembrane helix</keyword>
<sequence>MERILQSGLKGTITVFLISMLPVSELRGAIPVAIHTFKMSIPKSYMISVIGNLIPPVLILLFLGPFSRFLSKWRPFEKFFNWLFSHTKSRSALVEKYKTLGLAIFVAIPLPITGAWTGSIAAFLLGMDLKHAMTGVLFGVLTAGVIVTLISCLSLTGVIIGIILLLSIGGVGFILQRKGSR</sequence>
<keyword evidence="1" id="KW-0472">Membrane</keyword>
<protein>
    <recommendedName>
        <fullName evidence="4">Ligand-binding protein SH3</fullName>
    </recommendedName>
</protein>
<keyword evidence="1" id="KW-0812">Transmembrane</keyword>
<proteinExistence type="predicted"/>
<feature type="transmembrane region" description="Helical" evidence="1">
    <location>
        <begin position="45"/>
        <end position="66"/>
    </location>
</feature>
<gene>
    <name evidence="2" type="ORF">CH333_06520</name>
</gene>
<name>A0A235BRI7_UNCW3</name>
<feature type="transmembrane region" description="Helical" evidence="1">
    <location>
        <begin position="100"/>
        <end position="125"/>
    </location>
</feature>
<evidence type="ECO:0000256" key="1">
    <source>
        <dbReference type="SAM" id="Phobius"/>
    </source>
</evidence>
<evidence type="ECO:0000313" key="3">
    <source>
        <dbReference type="Proteomes" id="UP000215215"/>
    </source>
</evidence>
<feature type="transmembrane region" description="Helical" evidence="1">
    <location>
        <begin position="157"/>
        <end position="175"/>
    </location>
</feature>
<dbReference type="InterPro" id="IPR009577">
    <property type="entry name" value="Sm_multidrug_ex"/>
</dbReference>
<dbReference type="EMBL" id="NOZQ01000143">
    <property type="protein sequence ID" value="OYD15100.1"/>
    <property type="molecule type" value="Genomic_DNA"/>
</dbReference>
<dbReference type="PANTHER" id="PTHR36007">
    <property type="entry name" value="TRANSPORT PROTEIN-RELATED"/>
    <property type="match status" value="1"/>
</dbReference>
<evidence type="ECO:0008006" key="4">
    <source>
        <dbReference type="Google" id="ProtNLM"/>
    </source>
</evidence>
<dbReference type="PANTHER" id="PTHR36007:SF2">
    <property type="entry name" value="TRANSPORT PROTEIN-RELATED"/>
    <property type="match status" value="1"/>
</dbReference>
<organism evidence="2 3">
    <name type="scientific">candidate division WOR-3 bacterium JGI_Cruoil_03_44_89</name>
    <dbReference type="NCBI Taxonomy" id="1973748"/>
    <lineage>
        <taxon>Bacteria</taxon>
        <taxon>Bacteria division WOR-3</taxon>
    </lineage>
</organism>